<reference evidence="1" key="1">
    <citation type="submission" date="2009-07" db="EMBL/GenBank/DDBJ databases">
        <authorList>
            <person name="Weinstock G."/>
            <person name="Sodergren E."/>
            <person name="Clifton S."/>
            <person name="Fulton L."/>
            <person name="Fulton B."/>
            <person name="Courtney L."/>
            <person name="Fronick C."/>
            <person name="Harrison M."/>
            <person name="Strong C."/>
            <person name="Farmer C."/>
            <person name="Delahaunty K."/>
            <person name="Markovic C."/>
            <person name="Hall O."/>
            <person name="Minx P."/>
            <person name="Tomlinson C."/>
            <person name="Mitreva M."/>
            <person name="Nelson J."/>
            <person name="Hou S."/>
            <person name="Wollam A."/>
            <person name="Pepin K.H."/>
            <person name="Johnson M."/>
            <person name="Bhonagiri V."/>
            <person name="Nash W.E."/>
            <person name="Warren W."/>
            <person name="Chinwalla A."/>
            <person name="Mardis E.R."/>
            <person name="Wilson R.K."/>
        </authorList>
    </citation>
    <scope>NUCLEOTIDE SEQUENCE [LARGE SCALE GENOMIC DNA]</scope>
    <source>
        <strain evidence="1">DSM 14469</strain>
    </source>
</reference>
<evidence type="ECO:0000313" key="2">
    <source>
        <dbReference type="Proteomes" id="UP000005561"/>
    </source>
</evidence>
<organism evidence="1 2">
    <name type="scientific">Marvinbryantia formatexigens DSM 14469</name>
    <dbReference type="NCBI Taxonomy" id="478749"/>
    <lineage>
        <taxon>Bacteria</taxon>
        <taxon>Bacillati</taxon>
        <taxon>Bacillota</taxon>
        <taxon>Clostridia</taxon>
        <taxon>Lachnospirales</taxon>
        <taxon>Lachnospiraceae</taxon>
        <taxon>Marvinbryantia</taxon>
    </lineage>
</organism>
<accession>C6LE13</accession>
<evidence type="ECO:0000313" key="1">
    <source>
        <dbReference type="EMBL" id="EET61216.1"/>
    </source>
</evidence>
<comment type="caution">
    <text evidence="1">The sequence shown here is derived from an EMBL/GenBank/DDBJ whole genome shotgun (WGS) entry which is preliminary data.</text>
</comment>
<dbReference type="AlphaFoldDB" id="C6LE13"/>
<name>C6LE13_9FIRM</name>
<dbReference type="EMBL" id="ACCL02000007">
    <property type="protein sequence ID" value="EET61216.1"/>
    <property type="molecule type" value="Genomic_DNA"/>
</dbReference>
<sequence length="135" mass="14226">MVDFAGGVHRNESKQIGFQSVFGGAEAAVAHTVTAFIGIDRCAGGHGSRIPDGSVIINIVIFPVGIRREGIITVSRNAQELGILVEAVSAAGVGNKGEEVTASQIINPGERSVRCSNHIFFCHIIKMTEVHSETS</sequence>
<keyword evidence="2" id="KW-1185">Reference proteome</keyword>
<dbReference type="Proteomes" id="UP000005561">
    <property type="component" value="Unassembled WGS sequence"/>
</dbReference>
<protein>
    <submittedName>
        <fullName evidence="1">Uncharacterized protein</fullName>
    </submittedName>
</protein>
<gene>
    <name evidence="1" type="ORF">BRYFOR_06861</name>
</gene>
<proteinExistence type="predicted"/>